<dbReference type="AlphaFoldDB" id="A0A940N7I3"/>
<gene>
    <name evidence="2" type="ORF">J5Y10_22215</name>
</gene>
<keyword evidence="3" id="KW-1185">Reference proteome</keyword>
<dbReference type="GO" id="GO:0016787">
    <property type="term" value="F:hydrolase activity"/>
    <property type="evidence" value="ECO:0007669"/>
    <property type="project" value="InterPro"/>
</dbReference>
<dbReference type="Pfam" id="PF04909">
    <property type="entry name" value="Amidohydro_2"/>
    <property type="match status" value="1"/>
</dbReference>
<dbReference type="EMBL" id="JAGIZA010000018">
    <property type="protein sequence ID" value="MBP0495517.1"/>
    <property type="molecule type" value="Genomic_DNA"/>
</dbReference>
<dbReference type="InterPro" id="IPR006680">
    <property type="entry name" value="Amidohydro-rel"/>
</dbReference>
<organism evidence="2 3">
    <name type="scientific">Roseomonas indoligenes</name>
    <dbReference type="NCBI Taxonomy" id="2820811"/>
    <lineage>
        <taxon>Bacteria</taxon>
        <taxon>Pseudomonadati</taxon>
        <taxon>Pseudomonadota</taxon>
        <taxon>Alphaproteobacteria</taxon>
        <taxon>Acetobacterales</taxon>
        <taxon>Roseomonadaceae</taxon>
        <taxon>Roseomonas</taxon>
    </lineage>
</organism>
<evidence type="ECO:0000313" key="2">
    <source>
        <dbReference type="EMBL" id="MBP0495517.1"/>
    </source>
</evidence>
<dbReference type="Gene3D" id="3.20.20.140">
    <property type="entry name" value="Metal-dependent hydrolases"/>
    <property type="match status" value="1"/>
</dbReference>
<accession>A0A940N7I3</accession>
<dbReference type="SUPFAM" id="SSF51556">
    <property type="entry name" value="Metallo-dependent hydrolases"/>
    <property type="match status" value="1"/>
</dbReference>
<dbReference type="PANTHER" id="PTHR35563:SF2">
    <property type="entry name" value="BARREL METAL-DEPENDENT HYDROLASE, PUTATIVE (AFU_ORTHOLOGUE AFUA_1G16240)-RELATED"/>
    <property type="match status" value="1"/>
</dbReference>
<dbReference type="InterPro" id="IPR052358">
    <property type="entry name" value="Aro_Compnd_Degr_Hydrolases"/>
</dbReference>
<dbReference type="RefSeq" id="WP_209376315.1">
    <property type="nucleotide sequence ID" value="NZ_JAGIZA010000018.1"/>
</dbReference>
<evidence type="ECO:0000259" key="1">
    <source>
        <dbReference type="Pfam" id="PF04909"/>
    </source>
</evidence>
<dbReference type="InterPro" id="IPR032466">
    <property type="entry name" value="Metal_Hydrolase"/>
</dbReference>
<dbReference type="Proteomes" id="UP000677537">
    <property type="component" value="Unassembled WGS sequence"/>
</dbReference>
<protein>
    <submittedName>
        <fullName evidence="2">Amidohydrolase family protein</fullName>
    </submittedName>
</protein>
<reference evidence="2" key="1">
    <citation type="submission" date="2021-03" db="EMBL/GenBank/DDBJ databases">
        <authorList>
            <person name="So Y."/>
        </authorList>
    </citation>
    <scope>NUCLEOTIDE SEQUENCE</scope>
    <source>
        <strain evidence="2">SG15</strain>
    </source>
</reference>
<name>A0A940N7I3_9PROT</name>
<proteinExistence type="predicted"/>
<sequence>MFPVPPGACDCHTHVFGPAASFPFAAGRTYTPGEAPPDALLELQNALGLDRVVLVQPSPYGADNACMLDGLRRLGPARGRGVAVIDEGTTEAALRDMHDAGVRGVRINLHTAGRTDPAMARAMLLGAARRVASLGWHVQAYTELSVIAALRDTILDLPGGLVIDHFGRPEGRRGLSQPGLDALLDLLRAGAVHVKLSAAHRLSDWPDCEDMAPLARAMIEANPDRVLWGSDWPHAGPSGGGSDPSAVHPFRQVDDRRALARLAEWAGDEGRLRRLLVTNPARLYGWPL</sequence>
<dbReference type="PANTHER" id="PTHR35563">
    <property type="entry name" value="BARREL METAL-DEPENDENT HYDROLASE, PUTATIVE (AFU_ORTHOLOGUE AFUA_1G16240)-RELATED"/>
    <property type="match status" value="1"/>
</dbReference>
<feature type="domain" description="Amidohydrolase-related" evidence="1">
    <location>
        <begin position="9"/>
        <end position="285"/>
    </location>
</feature>
<evidence type="ECO:0000313" key="3">
    <source>
        <dbReference type="Proteomes" id="UP000677537"/>
    </source>
</evidence>
<comment type="caution">
    <text evidence="2">The sequence shown here is derived from an EMBL/GenBank/DDBJ whole genome shotgun (WGS) entry which is preliminary data.</text>
</comment>